<protein>
    <recommendedName>
        <fullName evidence="1">DUF6314 domain-containing protein</fullName>
    </recommendedName>
</protein>
<sequence length="150" mass="17234">MHKNTPAESVSANNQPFGLPDFAGAWQLYKHIQQKDGAVFVFEGQAEFTYADSYLHYHESGMVSAPDGRTLQAARSYKWRQLDNGHIEVLFDDNRFFHTFSLAAPVAEHLCGADHYVVDYGFSGWPEWTSTWQVTGPRKDYTMFSRFTRQ</sequence>
<evidence type="ECO:0000313" key="2">
    <source>
        <dbReference type="EMBL" id="AXR07646.1"/>
    </source>
</evidence>
<dbReference type="RefSeq" id="WP_117317833.1">
    <property type="nucleotide sequence ID" value="NZ_CP031769.1"/>
</dbReference>
<dbReference type="Pfam" id="PF19834">
    <property type="entry name" value="DUF6314"/>
    <property type="match status" value="1"/>
</dbReference>
<dbReference type="EMBL" id="CP031769">
    <property type="protein sequence ID" value="AXR07646.1"/>
    <property type="molecule type" value="Genomic_DNA"/>
</dbReference>
<proteinExistence type="predicted"/>
<reference evidence="2 3" key="1">
    <citation type="submission" date="2018-08" db="EMBL/GenBank/DDBJ databases">
        <title>Salinimonas sediminis sp. nov., a piezophilic bacterium isolated from a deep-sea sediment sample from the New Britain Trench.</title>
        <authorList>
            <person name="Cao J."/>
        </authorList>
    </citation>
    <scope>NUCLEOTIDE SEQUENCE [LARGE SCALE GENOMIC DNA]</scope>
    <source>
        <strain evidence="2 3">N102</strain>
    </source>
</reference>
<evidence type="ECO:0000259" key="1">
    <source>
        <dbReference type="Pfam" id="PF19834"/>
    </source>
</evidence>
<dbReference type="InterPro" id="IPR045632">
    <property type="entry name" value="DUF6314"/>
</dbReference>
<dbReference type="Proteomes" id="UP000262073">
    <property type="component" value="Chromosome"/>
</dbReference>
<dbReference type="AlphaFoldDB" id="A0A346NQ39"/>
<dbReference type="OrthoDB" id="21379at2"/>
<gene>
    <name evidence="2" type="ORF">D0Y50_15520</name>
</gene>
<organism evidence="2 3">
    <name type="scientific">Salinimonas sediminis</name>
    <dbReference type="NCBI Taxonomy" id="2303538"/>
    <lineage>
        <taxon>Bacteria</taxon>
        <taxon>Pseudomonadati</taxon>
        <taxon>Pseudomonadota</taxon>
        <taxon>Gammaproteobacteria</taxon>
        <taxon>Alteromonadales</taxon>
        <taxon>Alteromonadaceae</taxon>
        <taxon>Alteromonas/Salinimonas group</taxon>
        <taxon>Salinimonas</taxon>
    </lineage>
</organism>
<accession>A0A346NQ39</accession>
<name>A0A346NQ39_9ALTE</name>
<feature type="domain" description="DUF6314" evidence="1">
    <location>
        <begin position="22"/>
        <end position="149"/>
    </location>
</feature>
<dbReference type="KEGG" id="salm:D0Y50_15520"/>
<evidence type="ECO:0000313" key="3">
    <source>
        <dbReference type="Proteomes" id="UP000262073"/>
    </source>
</evidence>
<keyword evidence="3" id="KW-1185">Reference proteome</keyword>